<dbReference type="Proteomes" id="UP000245764">
    <property type="component" value="Chromosome 13"/>
</dbReference>
<proteinExistence type="predicted"/>
<evidence type="ECO:0008006" key="3">
    <source>
        <dbReference type="Google" id="ProtNLM"/>
    </source>
</evidence>
<reference evidence="2" key="1">
    <citation type="submission" date="2017-05" db="EMBL/GenBank/DDBJ databases">
        <authorList>
            <person name="Song R."/>
            <person name="Chenine A.L."/>
            <person name="Ruprecht R.M."/>
        </authorList>
    </citation>
    <scope>NUCLEOTIDE SEQUENCE [LARGE SCALE GENOMIC DNA]</scope>
</reference>
<gene>
    <name evidence="1" type="ORF">ZT1E4_G11282</name>
</gene>
<organism evidence="1 2">
    <name type="scientific">Zymoseptoria tritici ST99CH_1E4</name>
    <dbReference type="NCBI Taxonomy" id="1276532"/>
    <lineage>
        <taxon>Eukaryota</taxon>
        <taxon>Fungi</taxon>
        <taxon>Dikarya</taxon>
        <taxon>Ascomycota</taxon>
        <taxon>Pezizomycotina</taxon>
        <taxon>Dothideomycetes</taxon>
        <taxon>Dothideomycetidae</taxon>
        <taxon>Mycosphaerellales</taxon>
        <taxon>Mycosphaerellaceae</taxon>
        <taxon>Zymoseptoria</taxon>
    </lineage>
</organism>
<dbReference type="AlphaFoldDB" id="A0A2H1H824"/>
<dbReference type="EMBL" id="LT854265">
    <property type="protein sequence ID" value="SMR61969.1"/>
    <property type="molecule type" value="Genomic_DNA"/>
</dbReference>
<evidence type="ECO:0000313" key="2">
    <source>
        <dbReference type="Proteomes" id="UP000245764"/>
    </source>
</evidence>
<accession>A0A2H1H824</accession>
<protein>
    <recommendedName>
        <fullName evidence="3">F-box domain-containing protein</fullName>
    </recommendedName>
</protein>
<evidence type="ECO:0000313" key="1">
    <source>
        <dbReference type="EMBL" id="SMR61969.1"/>
    </source>
</evidence>
<sequence>MALFRPFDNGMLPAEMVELIAQSLAQEDLGSFRQASRMCAAGVSKVFEQYIRCLRVRLATESSIANAIKIVTQPDLGAAVQELLLVDNLAEHPEWYDFSVDWSGSALPLEQSTATQARAHTVYRQQRSTRQSGSDRCLLTKLFKKSAQIGVKKIVFESRNHGGWDDDGHWDEDLQKDLVVEEWWWESYDSHCFTTVMFAVVDSGSTFDTFRMRAGDGCGIPMRQFGDFETGRTCEAALSRFKHLRLSLNVAWGSIAERKFIFMIAELRICSLEIVLESYETLRYGDPPALDTFLDQEFPHIKVLEFGDMIISWRSLAPFLKRNESLCELIFVRTTVRDVPRDLAGEERCSERSHALGIPKVTETGAHFLSIKNSDSG</sequence>
<name>A0A2H1H824_ZYMTR</name>